<evidence type="ECO:0000313" key="2">
    <source>
        <dbReference type="EMBL" id="TAX71789.1"/>
    </source>
</evidence>
<gene>
    <name evidence="2" type="ORF">ELI03_08585</name>
</gene>
<evidence type="ECO:0000256" key="1">
    <source>
        <dbReference type="SAM" id="MobiDB-lite"/>
    </source>
</evidence>
<proteinExistence type="predicted"/>
<sequence length="191" mass="22112">MGRPASKNPKSEALTIRLDPKTRFILDYMARFKGQTITTVVERAILAAAANTVITRPDDYGDHHITWQDLWDVSEGVRALEVSKVPELITTFEEERRLAFVRSHWPFFYTDEDKKIYLNHYVDLLWPRIEEFMQLHEDMKHKDYYAAGNAMLEALKNAKLSTPKWPPEPKSPPSKSSGGNFSRDLDDDIPF</sequence>
<dbReference type="EMBL" id="SIPC01000001">
    <property type="protein sequence ID" value="TAX71789.1"/>
    <property type="molecule type" value="Genomic_DNA"/>
</dbReference>
<dbReference type="AlphaFoldDB" id="A0A4Q8XXY2"/>
<evidence type="ECO:0000313" key="3">
    <source>
        <dbReference type="Proteomes" id="UP000293652"/>
    </source>
</evidence>
<dbReference type="Proteomes" id="UP000293652">
    <property type="component" value="Unassembled WGS sequence"/>
</dbReference>
<accession>A0A4Q8XXY2</accession>
<dbReference type="RefSeq" id="WP_130749689.1">
    <property type="nucleotide sequence ID" value="NZ_SIPC01000001.1"/>
</dbReference>
<name>A0A4Q8XXY2_RHILE</name>
<comment type="caution">
    <text evidence="2">The sequence shown here is derived from an EMBL/GenBank/DDBJ whole genome shotgun (WGS) entry which is preliminary data.</text>
</comment>
<organism evidence="2 3">
    <name type="scientific">Rhizobium leguminosarum</name>
    <dbReference type="NCBI Taxonomy" id="384"/>
    <lineage>
        <taxon>Bacteria</taxon>
        <taxon>Pseudomonadati</taxon>
        <taxon>Pseudomonadota</taxon>
        <taxon>Alphaproteobacteria</taxon>
        <taxon>Hyphomicrobiales</taxon>
        <taxon>Rhizobiaceae</taxon>
        <taxon>Rhizobium/Agrobacterium group</taxon>
        <taxon>Rhizobium</taxon>
    </lineage>
</organism>
<reference evidence="2 3" key="1">
    <citation type="submission" date="2019-02" db="EMBL/GenBank/DDBJ databases">
        <title>The genomic architecture of introgression among sibling species of bacteria.</title>
        <authorList>
            <person name="Cavassim M.I.A."/>
            <person name="Moeskjaer S."/>
            <person name="Moslemi C."/>
            <person name="Fields B."/>
            <person name="Bachmann A."/>
            <person name="Vilhjalmsson B."/>
            <person name="Schierup M.H."/>
            <person name="Young J.P.W."/>
            <person name="Andersen S.U."/>
        </authorList>
    </citation>
    <scope>NUCLEOTIDE SEQUENCE [LARGE SCALE GENOMIC DNA]</scope>
    <source>
        <strain evidence="2 3">SM145A</strain>
    </source>
</reference>
<feature type="region of interest" description="Disordered" evidence="1">
    <location>
        <begin position="161"/>
        <end position="191"/>
    </location>
</feature>
<protein>
    <submittedName>
        <fullName evidence="2">Uncharacterized protein</fullName>
    </submittedName>
</protein>